<evidence type="ECO:0000313" key="1">
    <source>
        <dbReference type="EMBL" id="KAF2112293.1"/>
    </source>
</evidence>
<sequence length="260" mass="29571">MEYADSYEYEETPRSRVVILSGFRSKPTYAAFKIIFKDHQAAETLVDSGPIEVEIDDRLLDYVEAWLAPDESIEDLDQNATRIIALTIPGRSKGASTSQNSLRIMDLDGTLFTPSMLIAAKIVTNDEAQHLAYLGLSTLCGCAVSVIRCMTKTENFWLQLEFLSIPDAVQFWTRIEYERKRSWIDTDMAFLKIEGQPYHETNDGQLKIRYSTEEMQELMSFDDSETGSQLIVVDREGRSTNAIAVPHFRWDNSRSESRGA</sequence>
<reference evidence="1" key="1">
    <citation type="journal article" date="2020" name="Stud. Mycol.">
        <title>101 Dothideomycetes genomes: a test case for predicting lifestyles and emergence of pathogens.</title>
        <authorList>
            <person name="Haridas S."/>
            <person name="Albert R."/>
            <person name="Binder M."/>
            <person name="Bloem J."/>
            <person name="Labutti K."/>
            <person name="Salamov A."/>
            <person name="Andreopoulos B."/>
            <person name="Baker S."/>
            <person name="Barry K."/>
            <person name="Bills G."/>
            <person name="Bluhm B."/>
            <person name="Cannon C."/>
            <person name="Castanera R."/>
            <person name="Culley D."/>
            <person name="Daum C."/>
            <person name="Ezra D."/>
            <person name="Gonzalez J."/>
            <person name="Henrissat B."/>
            <person name="Kuo A."/>
            <person name="Liang C."/>
            <person name="Lipzen A."/>
            <person name="Lutzoni F."/>
            <person name="Magnuson J."/>
            <person name="Mondo S."/>
            <person name="Nolan M."/>
            <person name="Ohm R."/>
            <person name="Pangilinan J."/>
            <person name="Park H.-J."/>
            <person name="Ramirez L."/>
            <person name="Alfaro M."/>
            <person name="Sun H."/>
            <person name="Tritt A."/>
            <person name="Yoshinaga Y."/>
            <person name="Zwiers L.-H."/>
            <person name="Turgeon B."/>
            <person name="Goodwin S."/>
            <person name="Spatafora J."/>
            <person name="Crous P."/>
            <person name="Grigoriev I."/>
        </authorList>
    </citation>
    <scope>NUCLEOTIDE SEQUENCE</scope>
    <source>
        <strain evidence="1">CBS 627.86</strain>
    </source>
</reference>
<organism evidence="1 2">
    <name type="scientific">Lophiotrema nucula</name>
    <dbReference type="NCBI Taxonomy" id="690887"/>
    <lineage>
        <taxon>Eukaryota</taxon>
        <taxon>Fungi</taxon>
        <taxon>Dikarya</taxon>
        <taxon>Ascomycota</taxon>
        <taxon>Pezizomycotina</taxon>
        <taxon>Dothideomycetes</taxon>
        <taxon>Pleosporomycetidae</taxon>
        <taxon>Pleosporales</taxon>
        <taxon>Lophiotremataceae</taxon>
        <taxon>Lophiotrema</taxon>
    </lineage>
</organism>
<gene>
    <name evidence="1" type="ORF">BDV96DRAFT_649095</name>
</gene>
<name>A0A6A5YZR2_9PLEO</name>
<protein>
    <submittedName>
        <fullName evidence="1">Uncharacterized protein</fullName>
    </submittedName>
</protein>
<dbReference type="Proteomes" id="UP000799770">
    <property type="component" value="Unassembled WGS sequence"/>
</dbReference>
<evidence type="ECO:0000313" key="2">
    <source>
        <dbReference type="Proteomes" id="UP000799770"/>
    </source>
</evidence>
<accession>A0A6A5YZR2</accession>
<dbReference type="AlphaFoldDB" id="A0A6A5YZR2"/>
<dbReference type="EMBL" id="ML977331">
    <property type="protein sequence ID" value="KAF2112293.1"/>
    <property type="molecule type" value="Genomic_DNA"/>
</dbReference>
<keyword evidence="2" id="KW-1185">Reference proteome</keyword>
<proteinExistence type="predicted"/>